<evidence type="ECO:0000313" key="3">
    <source>
        <dbReference type="Proteomes" id="UP000516148"/>
    </source>
</evidence>
<dbReference type="EMBL" id="CP061038">
    <property type="protein sequence ID" value="QNQ10699.1"/>
    <property type="molecule type" value="Genomic_DNA"/>
</dbReference>
<feature type="chain" id="PRO_5028845343" description="VWFD domain-containing protein" evidence="1">
    <location>
        <begin position="30"/>
        <end position="764"/>
    </location>
</feature>
<name>A0A7H0LLZ6_9SPHN</name>
<sequence>MNLVSSKLIKGIVATATIGLFAMSGASQAPTNDVEPIAYIGHGSFFDSDGNQIVPTVEFVARAQDYYRDKLMASLDGKAREGFAEFERRFKAEMAQVDVKQSPQAELIVRQASLDWLVANAPRVRADGRTIGKINALKYRLTFTLPAKGDRKSLPELKMFDLNPELAKRLDLPDFKPGGGAVFLSTTNKGQAYIDECVANGVPIPPSIGVLDPAGTAGWKSQGFIPIPDQFIGQNNGPSPAELRTFESPQGMCMALPRYTTPGKTTVGLDGVICLSKTTSKVCIWDNQMNGVGFSFPAGTQIPIGKPNLAVNPAGLYQAGGFELENGTGGVCTDCHAGENPYIIHPEVTIAPGKTMEDLGITLPTFAPNRYDPIVPASWPQNNLSHAQPLVPDVCVGCHVQGNAGRFPHLSTQYNGNSGYCKTILKQAVEKTMPEFNGGGELSNPAVATFRAFCGTDATSGPSDRGDPHLTTTNNINYDFQAAGEFTALRNSDTGFELQTRQTPVTTTFIPGANPYTGLASCVSLNTAVAARIGKHRISFQPSAGRPASAERMQLRIDGRAVAIPANGLSLGSGNLIARAAAGGGIDVKLSDGTRLIVTPNYWASQGYWYLDVEVVNTPAREGTMGHIPATSWLPLAPSGASFGPAPASLAARHALLNVKFANAWRVTAASSLFDYAAGTSTLSFTDRGWPPKPGTACVSAKPMPGIPNKRPVEGMKPEVAQRLCKVIEDKTAYANCVFDLTVTGNAGMLDGYKRTLALRKLAL</sequence>
<organism evidence="2 3">
    <name type="scientific">Sphingomonas alpina</name>
    <dbReference type="NCBI Taxonomy" id="653931"/>
    <lineage>
        <taxon>Bacteria</taxon>
        <taxon>Pseudomonadati</taxon>
        <taxon>Pseudomonadota</taxon>
        <taxon>Alphaproteobacteria</taxon>
        <taxon>Sphingomonadales</taxon>
        <taxon>Sphingomonadaceae</taxon>
        <taxon>Sphingomonas</taxon>
    </lineage>
</organism>
<dbReference type="InterPro" id="IPR036280">
    <property type="entry name" value="Multihaem_cyt_sf"/>
</dbReference>
<evidence type="ECO:0000313" key="2">
    <source>
        <dbReference type="EMBL" id="QNQ10699.1"/>
    </source>
</evidence>
<evidence type="ECO:0008006" key="4">
    <source>
        <dbReference type="Google" id="ProtNLM"/>
    </source>
</evidence>
<feature type="signal peptide" evidence="1">
    <location>
        <begin position="1"/>
        <end position="29"/>
    </location>
</feature>
<dbReference type="AlphaFoldDB" id="A0A7H0LLZ6"/>
<dbReference type="KEGG" id="spap:H3Z74_05740"/>
<dbReference type="SUPFAM" id="SSF48695">
    <property type="entry name" value="Multiheme cytochromes"/>
    <property type="match status" value="1"/>
</dbReference>
<evidence type="ECO:0000256" key="1">
    <source>
        <dbReference type="SAM" id="SignalP"/>
    </source>
</evidence>
<dbReference type="Proteomes" id="UP000516148">
    <property type="component" value="Chromosome"/>
</dbReference>
<reference evidence="2 3" key="1">
    <citation type="submission" date="2020-09" db="EMBL/GenBank/DDBJ databases">
        <title>Sphingomonas sp., a new species isolated from pork steak.</title>
        <authorList>
            <person name="Heidler von Heilborn D."/>
        </authorList>
    </citation>
    <scope>NUCLEOTIDE SEQUENCE [LARGE SCALE GENOMIC DNA]</scope>
    <source>
        <strain evidence="3">S8-3T</strain>
    </source>
</reference>
<dbReference type="RefSeq" id="WP_187762990.1">
    <property type="nucleotide sequence ID" value="NZ_CP061038.1"/>
</dbReference>
<proteinExistence type="predicted"/>
<accession>A0A7H0LLZ6</accession>
<keyword evidence="3" id="KW-1185">Reference proteome</keyword>
<protein>
    <recommendedName>
        <fullName evidence="4">VWFD domain-containing protein</fullName>
    </recommendedName>
</protein>
<keyword evidence="1" id="KW-0732">Signal</keyword>
<gene>
    <name evidence="2" type="ORF">H3Z74_05740</name>
</gene>